<dbReference type="Gene3D" id="3.40.50.300">
    <property type="entry name" value="P-loop containing nucleotide triphosphate hydrolases"/>
    <property type="match status" value="1"/>
</dbReference>
<evidence type="ECO:0000259" key="1">
    <source>
        <dbReference type="Pfam" id="PF02263"/>
    </source>
</evidence>
<dbReference type="Pfam" id="PF02263">
    <property type="entry name" value="GBP"/>
    <property type="match status" value="1"/>
</dbReference>
<dbReference type="PANTHER" id="PTHR22796:SF1">
    <property type="entry name" value="VWFA DOMAIN-CONTAINING PROTEIN"/>
    <property type="match status" value="1"/>
</dbReference>
<dbReference type="GO" id="GO:0005525">
    <property type="term" value="F:GTP binding"/>
    <property type="evidence" value="ECO:0007669"/>
    <property type="project" value="InterPro"/>
</dbReference>
<proteinExistence type="predicted"/>
<feature type="domain" description="Guanylate-binding protein N-terminal" evidence="1">
    <location>
        <begin position="74"/>
        <end position="151"/>
    </location>
</feature>
<dbReference type="PANTHER" id="PTHR22796">
    <property type="entry name" value="URG4-RELATED"/>
    <property type="match status" value="1"/>
</dbReference>
<dbReference type="InterPro" id="IPR027417">
    <property type="entry name" value="P-loop_NTPase"/>
</dbReference>
<reference evidence="2" key="1">
    <citation type="submission" date="2021-01" db="EMBL/GenBank/DDBJ databases">
        <authorList>
            <person name="Kaushik A."/>
        </authorList>
    </citation>
    <scope>NUCLEOTIDE SEQUENCE</scope>
    <source>
        <strain evidence="2">AG4-R118</strain>
    </source>
</reference>
<protein>
    <recommendedName>
        <fullName evidence="1">Guanylate-binding protein N-terminal domain-containing protein</fullName>
    </recommendedName>
</protein>
<gene>
    <name evidence="2" type="ORF">RDB_LOCUS23999</name>
</gene>
<feature type="non-terminal residue" evidence="2">
    <location>
        <position position="1"/>
    </location>
</feature>
<dbReference type="SUPFAM" id="SSF52540">
    <property type="entry name" value="P-loop containing nucleoside triphosphate hydrolases"/>
    <property type="match status" value="1"/>
</dbReference>
<organism evidence="2 3">
    <name type="scientific">Rhizoctonia solani</name>
    <dbReference type="NCBI Taxonomy" id="456999"/>
    <lineage>
        <taxon>Eukaryota</taxon>
        <taxon>Fungi</taxon>
        <taxon>Dikarya</taxon>
        <taxon>Basidiomycota</taxon>
        <taxon>Agaricomycotina</taxon>
        <taxon>Agaricomycetes</taxon>
        <taxon>Cantharellales</taxon>
        <taxon>Ceratobasidiaceae</taxon>
        <taxon>Rhizoctonia</taxon>
    </lineage>
</organism>
<dbReference type="InterPro" id="IPR015894">
    <property type="entry name" value="Guanylate-bd_N"/>
</dbReference>
<evidence type="ECO:0000313" key="2">
    <source>
        <dbReference type="EMBL" id="CAE6421928.1"/>
    </source>
</evidence>
<sequence length="160" mass="17806">MELHTSTSEFRLGSFVVELLCLIPLHLAVTINNKFIPLRNGIWDPEYERGLVGATTSEVIDSLSLGWYESLLRTYMASKPVRVVSSMGEQSVGKSYCLNHFADTSFAGSAMRTTEGIWLSCTPTADYLLISLDFEGMQSIERSPQEDMLLVLFNTAISNL</sequence>
<dbReference type="EMBL" id="CAJMWX010000644">
    <property type="protein sequence ID" value="CAE6421928.1"/>
    <property type="molecule type" value="Genomic_DNA"/>
</dbReference>
<dbReference type="GO" id="GO:0003924">
    <property type="term" value="F:GTPase activity"/>
    <property type="evidence" value="ECO:0007669"/>
    <property type="project" value="InterPro"/>
</dbReference>
<comment type="caution">
    <text evidence="2">The sequence shown here is derived from an EMBL/GenBank/DDBJ whole genome shotgun (WGS) entry which is preliminary data.</text>
</comment>
<dbReference type="AlphaFoldDB" id="A0A8H2XCT2"/>
<dbReference type="Proteomes" id="UP000663888">
    <property type="component" value="Unassembled WGS sequence"/>
</dbReference>
<name>A0A8H2XCT2_9AGAM</name>
<accession>A0A8H2XCT2</accession>
<evidence type="ECO:0000313" key="3">
    <source>
        <dbReference type="Proteomes" id="UP000663888"/>
    </source>
</evidence>